<proteinExistence type="predicted"/>
<dbReference type="Proteomes" id="UP000654075">
    <property type="component" value="Unassembled WGS sequence"/>
</dbReference>
<comment type="caution">
    <text evidence="1">The sequence shown here is derived from an EMBL/GenBank/DDBJ whole genome shotgun (WGS) entry which is preliminary data.</text>
</comment>
<dbReference type="AlphaFoldDB" id="A0A813E874"/>
<evidence type="ECO:0000313" key="1">
    <source>
        <dbReference type="EMBL" id="CAE8596455.1"/>
    </source>
</evidence>
<dbReference type="EMBL" id="CAJNNV010008594">
    <property type="protein sequence ID" value="CAE8596455.1"/>
    <property type="molecule type" value="Genomic_DNA"/>
</dbReference>
<keyword evidence="2" id="KW-1185">Reference proteome</keyword>
<name>A0A813E874_POLGL</name>
<sequence length="105" mass="11880">GEELVLTLSPPLFRKLFESLKLLFHVSDNLSMYFLRRGGGAWNFVSPGSMEKTLLRGRWSTSSTARIYLQDAVAAMSKLKLNLKQKAMIAYFSKFLQKLDAYAGL</sequence>
<gene>
    <name evidence="1" type="ORF">PGLA1383_LOCUS14919</name>
</gene>
<accession>A0A813E874</accession>
<evidence type="ECO:0000313" key="2">
    <source>
        <dbReference type="Proteomes" id="UP000654075"/>
    </source>
</evidence>
<dbReference type="OrthoDB" id="440977at2759"/>
<feature type="non-terminal residue" evidence="1">
    <location>
        <position position="1"/>
    </location>
</feature>
<organism evidence="1 2">
    <name type="scientific">Polarella glacialis</name>
    <name type="common">Dinoflagellate</name>
    <dbReference type="NCBI Taxonomy" id="89957"/>
    <lineage>
        <taxon>Eukaryota</taxon>
        <taxon>Sar</taxon>
        <taxon>Alveolata</taxon>
        <taxon>Dinophyceae</taxon>
        <taxon>Suessiales</taxon>
        <taxon>Suessiaceae</taxon>
        <taxon>Polarella</taxon>
    </lineage>
</organism>
<protein>
    <submittedName>
        <fullName evidence="1">Uncharacterized protein</fullName>
    </submittedName>
</protein>
<reference evidence="1" key="1">
    <citation type="submission" date="2021-02" db="EMBL/GenBank/DDBJ databases">
        <authorList>
            <person name="Dougan E. K."/>
            <person name="Rhodes N."/>
            <person name="Thang M."/>
            <person name="Chan C."/>
        </authorList>
    </citation>
    <scope>NUCLEOTIDE SEQUENCE</scope>
</reference>